<feature type="transmembrane region" description="Helical" evidence="1">
    <location>
        <begin position="132"/>
        <end position="150"/>
    </location>
</feature>
<feature type="transmembrane region" description="Helical" evidence="1">
    <location>
        <begin position="55"/>
        <end position="75"/>
    </location>
</feature>
<evidence type="ECO:0000256" key="1">
    <source>
        <dbReference type="SAM" id="Phobius"/>
    </source>
</evidence>
<organism evidence="2 3">
    <name type="scientific">Cellvibrio fibrivorans</name>
    <dbReference type="NCBI Taxonomy" id="126350"/>
    <lineage>
        <taxon>Bacteria</taxon>
        <taxon>Pseudomonadati</taxon>
        <taxon>Pseudomonadota</taxon>
        <taxon>Gammaproteobacteria</taxon>
        <taxon>Cellvibrionales</taxon>
        <taxon>Cellvibrionaceae</taxon>
        <taxon>Cellvibrio</taxon>
    </lineage>
</organism>
<keyword evidence="1" id="KW-0812">Transmembrane</keyword>
<dbReference type="RefSeq" id="WP_310074343.1">
    <property type="nucleotide sequence ID" value="NZ_JAVDVX010000006.1"/>
</dbReference>
<dbReference type="EMBL" id="JAVDVX010000006">
    <property type="protein sequence ID" value="MDR7091240.1"/>
    <property type="molecule type" value="Genomic_DNA"/>
</dbReference>
<comment type="caution">
    <text evidence="2">The sequence shown here is derived from an EMBL/GenBank/DDBJ whole genome shotgun (WGS) entry which is preliminary data.</text>
</comment>
<feature type="transmembrane region" description="Helical" evidence="1">
    <location>
        <begin position="15"/>
        <end position="35"/>
    </location>
</feature>
<feature type="transmembrane region" description="Helical" evidence="1">
    <location>
        <begin position="82"/>
        <end position="98"/>
    </location>
</feature>
<protein>
    <recommendedName>
        <fullName evidence="4">Carotenoid biosynthesis protein</fullName>
    </recommendedName>
</protein>
<sequence length="219" mass="24946">MSIKQSIFAALKKNLLPGLVLQLFAASILVIYFFVPASRPLFTLFGELKQTYGFGYSFIATALFGGLIPFLYLLLTKSLAPNRNVVGLLFFYIVFWGLKGMEVDFFYRLQADWFGNGNDIKTIATKMAIDQFLYSALWAAPGITIVYLWMESNWNFTETKQALTKEFFCVKIPTVILSNWLVWIPAVCVVYAMPAELQIPLFNLVLCFWVLLLAVLNKK</sequence>
<proteinExistence type="predicted"/>
<evidence type="ECO:0000313" key="2">
    <source>
        <dbReference type="EMBL" id="MDR7091240.1"/>
    </source>
</evidence>
<keyword evidence="1" id="KW-0472">Membrane</keyword>
<evidence type="ECO:0008006" key="4">
    <source>
        <dbReference type="Google" id="ProtNLM"/>
    </source>
</evidence>
<evidence type="ECO:0000313" key="3">
    <source>
        <dbReference type="Proteomes" id="UP001253595"/>
    </source>
</evidence>
<dbReference type="Proteomes" id="UP001253595">
    <property type="component" value="Unassembled WGS sequence"/>
</dbReference>
<keyword evidence="1" id="KW-1133">Transmembrane helix</keyword>
<feature type="transmembrane region" description="Helical" evidence="1">
    <location>
        <begin position="170"/>
        <end position="193"/>
    </location>
</feature>
<keyword evidence="3" id="KW-1185">Reference proteome</keyword>
<feature type="transmembrane region" description="Helical" evidence="1">
    <location>
        <begin position="199"/>
        <end position="216"/>
    </location>
</feature>
<accession>A0ABU1V1F2</accession>
<reference evidence="2 3" key="1">
    <citation type="submission" date="2023-07" db="EMBL/GenBank/DDBJ databases">
        <title>Sorghum-associated microbial communities from plants grown in Nebraska, USA.</title>
        <authorList>
            <person name="Schachtman D."/>
        </authorList>
    </citation>
    <scope>NUCLEOTIDE SEQUENCE [LARGE SCALE GENOMIC DNA]</scope>
    <source>
        <strain evidence="2 3">BE190</strain>
    </source>
</reference>
<name>A0ABU1V1F2_9GAMM</name>
<gene>
    <name evidence="2" type="ORF">J2X05_003275</name>
</gene>